<keyword evidence="3" id="KW-1185">Reference proteome</keyword>
<name>A0A7C8I480_9PLEO</name>
<reference evidence="2 3" key="1">
    <citation type="submission" date="2020-01" db="EMBL/GenBank/DDBJ databases">
        <authorList>
            <consortium name="DOE Joint Genome Institute"/>
            <person name="Haridas S."/>
            <person name="Albert R."/>
            <person name="Binder M."/>
            <person name="Bloem J."/>
            <person name="Labutti K."/>
            <person name="Salamov A."/>
            <person name="Andreopoulos B."/>
            <person name="Baker S.E."/>
            <person name="Barry K."/>
            <person name="Bills G."/>
            <person name="Bluhm B.H."/>
            <person name="Cannon C."/>
            <person name="Castanera R."/>
            <person name="Culley D.E."/>
            <person name="Daum C."/>
            <person name="Ezra D."/>
            <person name="Gonzalez J.B."/>
            <person name="Henrissat B."/>
            <person name="Kuo A."/>
            <person name="Liang C."/>
            <person name="Lipzen A."/>
            <person name="Lutzoni F."/>
            <person name="Magnuson J."/>
            <person name="Mondo S."/>
            <person name="Nolan M."/>
            <person name="Ohm R."/>
            <person name="Pangilinan J."/>
            <person name="Park H.-J.H."/>
            <person name="Ramirez L."/>
            <person name="Alfaro M."/>
            <person name="Sun H."/>
            <person name="Tritt A."/>
            <person name="Yoshinaga Y."/>
            <person name="Zwiers L.-H.L."/>
            <person name="Turgeon B.G."/>
            <person name="Goodwin S.B."/>
            <person name="Spatafora J.W."/>
            <person name="Crous P.W."/>
            <person name="Grigoriev I.V."/>
        </authorList>
    </citation>
    <scope>NUCLEOTIDE SEQUENCE [LARGE SCALE GENOMIC DNA]</scope>
    <source>
        <strain evidence="2 3">CBS 611.86</strain>
    </source>
</reference>
<gene>
    <name evidence="2" type="ORF">BDV95DRAFT_61151</name>
</gene>
<evidence type="ECO:0000313" key="3">
    <source>
        <dbReference type="Proteomes" id="UP000481861"/>
    </source>
</evidence>
<accession>A0A7C8I480</accession>
<evidence type="ECO:0000313" key="2">
    <source>
        <dbReference type="EMBL" id="KAF2870468.1"/>
    </source>
</evidence>
<proteinExistence type="predicted"/>
<dbReference type="Proteomes" id="UP000481861">
    <property type="component" value="Unassembled WGS sequence"/>
</dbReference>
<sequence>MPRSFRGPLCRFCSRWCLLQLENMPPLARRASRAHRGQRPHSTLFFGSATIATVVMGPPADSNIPASRSAVGTIIPNGLPVRATSTLDPRSQPSDQTQSKALPGVPSSQSASTMDTGLVSERPAVARSVSAQAAEWCPRCGIAVEEPQHDASHGMYAQILH</sequence>
<comment type="caution">
    <text evidence="2">The sequence shown here is derived from an EMBL/GenBank/DDBJ whole genome shotgun (WGS) entry which is preliminary data.</text>
</comment>
<dbReference type="EMBL" id="JAADJZ010000013">
    <property type="protein sequence ID" value="KAF2870468.1"/>
    <property type="molecule type" value="Genomic_DNA"/>
</dbReference>
<evidence type="ECO:0000256" key="1">
    <source>
        <dbReference type="SAM" id="MobiDB-lite"/>
    </source>
</evidence>
<feature type="region of interest" description="Disordered" evidence="1">
    <location>
        <begin position="81"/>
        <end position="117"/>
    </location>
</feature>
<organism evidence="2 3">
    <name type="scientific">Massariosphaeria phaeospora</name>
    <dbReference type="NCBI Taxonomy" id="100035"/>
    <lineage>
        <taxon>Eukaryota</taxon>
        <taxon>Fungi</taxon>
        <taxon>Dikarya</taxon>
        <taxon>Ascomycota</taxon>
        <taxon>Pezizomycotina</taxon>
        <taxon>Dothideomycetes</taxon>
        <taxon>Pleosporomycetidae</taxon>
        <taxon>Pleosporales</taxon>
        <taxon>Pleosporales incertae sedis</taxon>
        <taxon>Massariosphaeria</taxon>
    </lineage>
</organism>
<dbReference type="AlphaFoldDB" id="A0A7C8I480"/>
<feature type="compositionally biased region" description="Polar residues" evidence="1">
    <location>
        <begin position="83"/>
        <end position="115"/>
    </location>
</feature>
<protein>
    <submittedName>
        <fullName evidence="2">Uncharacterized protein</fullName>
    </submittedName>
</protein>